<reference evidence="1" key="1">
    <citation type="submission" date="2014-09" db="EMBL/GenBank/DDBJ databases">
        <authorList>
            <person name="Magalhaes I.L.F."/>
            <person name="Oliveira U."/>
            <person name="Santos F.R."/>
            <person name="Vidigal T.H.D.A."/>
            <person name="Brescovit A.D."/>
            <person name="Santos A.J."/>
        </authorList>
    </citation>
    <scope>NUCLEOTIDE SEQUENCE</scope>
    <source>
        <tissue evidence="1">Shoot tissue taken approximately 20 cm above the soil surface</tissue>
    </source>
</reference>
<accession>A0A0A9B2L9</accession>
<organism evidence="1">
    <name type="scientific">Arundo donax</name>
    <name type="common">Giant reed</name>
    <name type="synonym">Donax arundinaceus</name>
    <dbReference type="NCBI Taxonomy" id="35708"/>
    <lineage>
        <taxon>Eukaryota</taxon>
        <taxon>Viridiplantae</taxon>
        <taxon>Streptophyta</taxon>
        <taxon>Embryophyta</taxon>
        <taxon>Tracheophyta</taxon>
        <taxon>Spermatophyta</taxon>
        <taxon>Magnoliopsida</taxon>
        <taxon>Liliopsida</taxon>
        <taxon>Poales</taxon>
        <taxon>Poaceae</taxon>
        <taxon>PACMAD clade</taxon>
        <taxon>Arundinoideae</taxon>
        <taxon>Arundineae</taxon>
        <taxon>Arundo</taxon>
    </lineage>
</organism>
<proteinExistence type="predicted"/>
<evidence type="ECO:0000313" key="1">
    <source>
        <dbReference type="EMBL" id="JAD55425.1"/>
    </source>
</evidence>
<sequence>MVLEATEYLVSSADTNGANVFGLSK</sequence>
<protein>
    <submittedName>
        <fullName evidence="1">Uncharacterized protein</fullName>
    </submittedName>
</protein>
<dbReference type="EMBL" id="GBRH01242470">
    <property type="protein sequence ID" value="JAD55425.1"/>
    <property type="molecule type" value="Transcribed_RNA"/>
</dbReference>
<name>A0A0A9B2L9_ARUDO</name>
<reference evidence="1" key="2">
    <citation type="journal article" date="2015" name="Data Brief">
        <title>Shoot transcriptome of the giant reed, Arundo donax.</title>
        <authorList>
            <person name="Barrero R.A."/>
            <person name="Guerrero F.D."/>
            <person name="Moolhuijzen P."/>
            <person name="Goolsby J.A."/>
            <person name="Tidwell J."/>
            <person name="Bellgard S.E."/>
            <person name="Bellgard M.I."/>
        </authorList>
    </citation>
    <scope>NUCLEOTIDE SEQUENCE</scope>
    <source>
        <tissue evidence="1">Shoot tissue taken approximately 20 cm above the soil surface</tissue>
    </source>
</reference>
<dbReference type="AlphaFoldDB" id="A0A0A9B2L9"/>